<dbReference type="InterPro" id="IPR005181">
    <property type="entry name" value="SASA"/>
</dbReference>
<dbReference type="Gene3D" id="2.60.120.260">
    <property type="entry name" value="Galactose-binding domain-like"/>
    <property type="match status" value="2"/>
</dbReference>
<dbReference type="InterPro" id="IPR002105">
    <property type="entry name" value="Dockerin_1_rpt"/>
</dbReference>
<dbReference type="GO" id="GO:0000272">
    <property type="term" value="P:polysaccharide catabolic process"/>
    <property type="evidence" value="ECO:0007669"/>
    <property type="project" value="InterPro"/>
</dbReference>
<dbReference type="Pfam" id="PF00404">
    <property type="entry name" value="Dockerin_1"/>
    <property type="match status" value="1"/>
</dbReference>
<dbReference type="CDD" id="cd14256">
    <property type="entry name" value="Dockerin_I"/>
    <property type="match status" value="1"/>
</dbReference>
<dbReference type="InterPro" id="IPR011123">
    <property type="entry name" value="Y_Y_Y"/>
</dbReference>
<dbReference type="InterPro" id="IPR036439">
    <property type="entry name" value="Dockerin_dom_sf"/>
</dbReference>
<accession>A0A173MZN8</accession>
<evidence type="ECO:0000256" key="1">
    <source>
        <dbReference type="ARBA" id="ARBA00022801"/>
    </source>
</evidence>
<dbReference type="Pfam" id="PF07495">
    <property type="entry name" value="Y_Y_Y"/>
    <property type="match status" value="1"/>
</dbReference>
<reference evidence="4" key="1">
    <citation type="submission" date="2009-04" db="EMBL/GenBank/DDBJ databases">
        <title>Clostridium cellulovorans cellulosomal and noncellulosomal genes.</title>
        <authorList>
            <person name="Tamaru Y."/>
        </authorList>
    </citation>
    <scope>NUCLEOTIDE SEQUENCE</scope>
</reference>
<dbReference type="EMBL" id="AB499148">
    <property type="protein sequence ID" value="BAV13047.1"/>
    <property type="molecule type" value="Genomic_DNA"/>
</dbReference>
<dbReference type="SUPFAM" id="SSF63446">
    <property type="entry name" value="Type I dockerin domain"/>
    <property type="match status" value="1"/>
</dbReference>
<dbReference type="Gene3D" id="3.40.50.1110">
    <property type="entry name" value="SGNH hydrolase"/>
    <property type="match status" value="1"/>
</dbReference>
<dbReference type="PROSITE" id="PS00448">
    <property type="entry name" value="CLOS_CELLULOSOME_RPT"/>
    <property type="match status" value="1"/>
</dbReference>
<gene>
    <name evidence="4" type="primary">Sest</name>
</gene>
<name>A0A173MZN8_CLOCL</name>
<dbReference type="GO" id="GO:0004553">
    <property type="term" value="F:hydrolase activity, hydrolyzing O-glycosyl compounds"/>
    <property type="evidence" value="ECO:0007669"/>
    <property type="project" value="InterPro"/>
</dbReference>
<dbReference type="PROSITE" id="PS51766">
    <property type="entry name" value="DOCKERIN"/>
    <property type="match status" value="1"/>
</dbReference>
<dbReference type="Pfam" id="PF09212">
    <property type="entry name" value="CBM27"/>
    <property type="match status" value="1"/>
</dbReference>
<dbReference type="Pfam" id="PF03629">
    <property type="entry name" value="SASA"/>
    <property type="match status" value="1"/>
</dbReference>
<dbReference type="InterPro" id="IPR016134">
    <property type="entry name" value="Dockerin_dom"/>
</dbReference>
<dbReference type="Pfam" id="PF16990">
    <property type="entry name" value="CBM_35"/>
    <property type="match status" value="1"/>
</dbReference>
<feature type="domain" description="Dockerin" evidence="3">
    <location>
        <begin position="928"/>
        <end position="993"/>
    </location>
</feature>
<protein>
    <submittedName>
        <fullName evidence="4">Sialic acid-specific 9-O-acetylesterase</fullName>
    </submittedName>
</protein>
<evidence type="ECO:0000313" key="4">
    <source>
        <dbReference type="EMBL" id="BAV13047.1"/>
    </source>
</evidence>
<evidence type="ECO:0000259" key="2">
    <source>
        <dbReference type="PROSITE" id="PS51175"/>
    </source>
</evidence>
<dbReference type="SUPFAM" id="SSF49785">
    <property type="entry name" value="Galactose-binding domain-like"/>
    <property type="match status" value="2"/>
</dbReference>
<dbReference type="GO" id="GO:0030246">
    <property type="term" value="F:carbohydrate binding"/>
    <property type="evidence" value="ECO:0007669"/>
    <property type="project" value="InterPro"/>
</dbReference>
<dbReference type="InterPro" id="IPR008979">
    <property type="entry name" value="Galactose-bd-like_sf"/>
</dbReference>
<dbReference type="PROSITE" id="PS00018">
    <property type="entry name" value="EF_HAND_1"/>
    <property type="match status" value="1"/>
</dbReference>
<dbReference type="InterPro" id="IPR018247">
    <property type="entry name" value="EF_Hand_1_Ca_BS"/>
</dbReference>
<dbReference type="PROSITE" id="PS51175">
    <property type="entry name" value="CBM6"/>
    <property type="match status" value="1"/>
</dbReference>
<dbReference type="InterPro" id="IPR005084">
    <property type="entry name" value="CBM6"/>
</dbReference>
<dbReference type="InterPro" id="IPR015295">
    <property type="entry name" value="CBM27"/>
</dbReference>
<evidence type="ECO:0000259" key="3">
    <source>
        <dbReference type="PROSITE" id="PS51766"/>
    </source>
</evidence>
<dbReference type="AlphaFoldDB" id="A0A173MZN8"/>
<keyword evidence="1" id="KW-0378">Hydrolase</keyword>
<dbReference type="PANTHER" id="PTHR22901">
    <property type="entry name" value="SIALATE O-ACETYLESTERASE"/>
    <property type="match status" value="1"/>
</dbReference>
<dbReference type="CDD" id="cd04086">
    <property type="entry name" value="CBM35_mannanase-like"/>
    <property type="match status" value="1"/>
</dbReference>
<dbReference type="Gene3D" id="1.10.1330.10">
    <property type="entry name" value="Dockerin domain"/>
    <property type="match status" value="1"/>
</dbReference>
<sequence>MIKKLNIKKMVSLFMSAAVITTMISIPTIKTYAAEDEKLLYTFDDSTTMGWNVVNPAANGGAFDTNVSAPIEYSEDLKMDGNDGALKINANFTNKTWDDASVMVNLGATGEDFSAYDTLDYDLFVPTNFDKKLIIGTAGMDSSWKWQDDLFTSDYSGIDLNSGEQTTISGKAYNKLHVTRSKTKAFDSLSDKTFMAFIIKIATTATTYCGPIYLDNIAISKGGYDPSAIPSKSGKDNICLEAENGTLTGLNITKDSSASGESYVQGFDAPGDTLKVTADIQISGSYAVVIRYKTFGGDKSNPVYLNKTKVKDCSFKQTDQWKDVIVGPLKLKAGKNEFSIGVSWGWIAVDYISFIGGDGKQVSKVDLSTSTTSSQPCDIPVNFTAVADDAAQYRFEVKKVDGEWKEISKYSSSLSCVWVPGTAGDYEIKVTARGLSLIDTQAEQTIKYTALPAYENKPLVNQMFGSGMVLQRDIDNAIWGWAKHGTNVTVTIGTETFTGVSDIDGKWKIGIGKHSAGEPYNISVVAGVETVNITDVLFGDVWLCSGQSNMAFTLKEAAEAANEIQNSNYPNIRYYTVPMKTSPAPVATMENPEGWKVCSPSTSSNLSAVAYFFARKLNKDLNVPIGVVFSAVGGTKAEEWTSYESLQTMPEYVDSSNEIKTGTADIDIISSPTVLYNGMIAPVVPYGLKGVLWYQGESNWGESTYNKLLPTLISDWRKNFGIKELPFILVQISAYGTLQSETNIVQNWNGLAEIREAQLKTMLSDKNVGLVVTTDVGDPANIHPTNKQDVGLRAALSAEKKVYNQNIIYSGPIYKSMVVEGNSIKISFDSIGSGLMVGLKQGLTPAVEVKDGKLTGFAIAGSDNVFYLADAVISGDTVVVSSSKVTNPTAVRFGWADSPVTNLYNKEGLPASTFRTDTTYIRVAEDIPTVLYGDINKDGKVNALDFALFKKFLLSSSGTYDTILDLNKDNSVNAVDFAILKKYLLGGISSLPYVK</sequence>
<dbReference type="InterPro" id="IPR036514">
    <property type="entry name" value="SGNH_hydro_sf"/>
</dbReference>
<proteinExistence type="predicted"/>
<organism evidence="4">
    <name type="scientific">Clostridium cellulovorans</name>
    <dbReference type="NCBI Taxonomy" id="1493"/>
    <lineage>
        <taxon>Bacteria</taxon>
        <taxon>Bacillati</taxon>
        <taxon>Bacillota</taxon>
        <taxon>Clostridia</taxon>
        <taxon>Eubacteriales</taxon>
        <taxon>Clostridiaceae</taxon>
        <taxon>Clostridium</taxon>
    </lineage>
</organism>
<dbReference type="SUPFAM" id="SSF52266">
    <property type="entry name" value="SGNH hydrolase"/>
    <property type="match status" value="1"/>
</dbReference>
<dbReference type="PANTHER" id="PTHR22901:SF0">
    <property type="entry name" value="SIALATE O-ACETYLESTERASE"/>
    <property type="match status" value="1"/>
</dbReference>
<dbReference type="InterPro" id="IPR039329">
    <property type="entry name" value="SIAE"/>
</dbReference>
<dbReference type="GO" id="GO:0001681">
    <property type="term" value="F:sialate O-acetylesterase activity"/>
    <property type="evidence" value="ECO:0007669"/>
    <property type="project" value="InterPro"/>
</dbReference>
<feature type="domain" description="CBM6" evidence="2">
    <location>
        <begin position="238"/>
        <end position="355"/>
    </location>
</feature>